<dbReference type="Gene3D" id="3.40.462.20">
    <property type="match status" value="1"/>
</dbReference>
<feature type="domain" description="FAD-binding PCMH-type" evidence="7">
    <location>
        <begin position="33"/>
        <end position="205"/>
    </location>
</feature>
<dbReference type="PANTHER" id="PTHR42973:SF39">
    <property type="entry name" value="FAD-BINDING PCMH-TYPE DOMAIN-CONTAINING PROTEIN"/>
    <property type="match status" value="1"/>
</dbReference>
<dbReference type="SUPFAM" id="SSF56176">
    <property type="entry name" value="FAD-binding/transporter-associated domain-like"/>
    <property type="match status" value="1"/>
</dbReference>
<evidence type="ECO:0000259" key="7">
    <source>
        <dbReference type="PROSITE" id="PS51387"/>
    </source>
</evidence>
<dbReference type="STRING" id="230819.A0A5C3LAB8"/>
<keyword evidence="3" id="KW-0285">Flavoprotein</keyword>
<sequence length="481" mass="52269">MTEISGLINSVKGDVVTEDHPSYAAAISRWARNAERKAKVVVFVKNAEDVVASIAYAKEHKLAFAIRGGGHNSATASSVTGGLVVDLSRYLNNVRVDSESQLGYVGGGALWRDVDAEAIKFGLATVGGTVNHTGVGGLSLGGGYGWLGGRHGMVVDNIRQVTIVTADGSTLTANETEHSDLFWGIRGGGSNFGVVTEFVFQLYPQRRTVFAGLVLYGADKAEQITELTKTWLYKRTADECMIQTATARNGVPVLAIFFFYNGSEAEGREAYKAFFDIEHIFNGAKEIPYEQLNSMQNPMVEHGRGYYLKGTTQKVPNATSLSEILAKCEQLGQEGEFVPGILHEYFNLDKVNAVSDSATPFRRGLDMNVLTVLSWDDDVSPEKTDKARAVAKEIGDIVARGQDVQGTGYSNYETDAAGGSDGDRVVEDSEAGSSVEGSEWPVDFDAKAKLGFSSNYPRLQQVKKQYDPELFFNRWYPISPA</sequence>
<name>A0A5C3LAB8_COPMA</name>
<keyword evidence="5" id="KW-0560">Oxidoreductase</keyword>
<dbReference type="PROSITE" id="PS51387">
    <property type="entry name" value="FAD_PCMH"/>
    <property type="match status" value="1"/>
</dbReference>
<dbReference type="Gene3D" id="3.30.465.10">
    <property type="match status" value="1"/>
</dbReference>
<keyword evidence="9" id="KW-1185">Reference proteome</keyword>
<dbReference type="Pfam" id="PF08031">
    <property type="entry name" value="BBE"/>
    <property type="match status" value="1"/>
</dbReference>
<dbReference type="GO" id="GO:0016491">
    <property type="term" value="F:oxidoreductase activity"/>
    <property type="evidence" value="ECO:0007669"/>
    <property type="project" value="UniProtKB-KW"/>
</dbReference>
<dbReference type="AlphaFoldDB" id="A0A5C3LAB8"/>
<reference evidence="8 9" key="1">
    <citation type="journal article" date="2019" name="Nat. Ecol. Evol.">
        <title>Megaphylogeny resolves global patterns of mushroom evolution.</title>
        <authorList>
            <person name="Varga T."/>
            <person name="Krizsan K."/>
            <person name="Foldi C."/>
            <person name="Dima B."/>
            <person name="Sanchez-Garcia M."/>
            <person name="Sanchez-Ramirez S."/>
            <person name="Szollosi G.J."/>
            <person name="Szarkandi J.G."/>
            <person name="Papp V."/>
            <person name="Albert L."/>
            <person name="Andreopoulos W."/>
            <person name="Angelini C."/>
            <person name="Antonin V."/>
            <person name="Barry K.W."/>
            <person name="Bougher N.L."/>
            <person name="Buchanan P."/>
            <person name="Buyck B."/>
            <person name="Bense V."/>
            <person name="Catcheside P."/>
            <person name="Chovatia M."/>
            <person name="Cooper J."/>
            <person name="Damon W."/>
            <person name="Desjardin D."/>
            <person name="Finy P."/>
            <person name="Geml J."/>
            <person name="Haridas S."/>
            <person name="Hughes K."/>
            <person name="Justo A."/>
            <person name="Karasinski D."/>
            <person name="Kautmanova I."/>
            <person name="Kiss B."/>
            <person name="Kocsube S."/>
            <person name="Kotiranta H."/>
            <person name="LaButti K.M."/>
            <person name="Lechner B.E."/>
            <person name="Liimatainen K."/>
            <person name="Lipzen A."/>
            <person name="Lukacs Z."/>
            <person name="Mihaltcheva S."/>
            <person name="Morgado L.N."/>
            <person name="Niskanen T."/>
            <person name="Noordeloos M.E."/>
            <person name="Ohm R.A."/>
            <person name="Ortiz-Santana B."/>
            <person name="Ovrebo C."/>
            <person name="Racz N."/>
            <person name="Riley R."/>
            <person name="Savchenko A."/>
            <person name="Shiryaev A."/>
            <person name="Soop K."/>
            <person name="Spirin V."/>
            <person name="Szebenyi C."/>
            <person name="Tomsovsky M."/>
            <person name="Tulloss R.E."/>
            <person name="Uehling J."/>
            <person name="Grigoriev I.V."/>
            <person name="Vagvolgyi C."/>
            <person name="Papp T."/>
            <person name="Martin F.M."/>
            <person name="Miettinen O."/>
            <person name="Hibbett D.S."/>
            <person name="Nagy L.G."/>
        </authorList>
    </citation>
    <scope>NUCLEOTIDE SEQUENCE [LARGE SCALE GENOMIC DNA]</scope>
    <source>
        <strain evidence="8 9">CBS 121175</strain>
    </source>
</reference>
<evidence type="ECO:0000313" key="8">
    <source>
        <dbReference type="EMBL" id="TFK28966.1"/>
    </source>
</evidence>
<gene>
    <name evidence="8" type="ORF">FA15DRAFT_455295</name>
</gene>
<accession>A0A5C3LAB8</accession>
<dbReference type="GO" id="GO:0071949">
    <property type="term" value="F:FAD binding"/>
    <property type="evidence" value="ECO:0007669"/>
    <property type="project" value="InterPro"/>
</dbReference>
<dbReference type="InterPro" id="IPR016167">
    <property type="entry name" value="FAD-bd_PCMH_sub1"/>
</dbReference>
<dbReference type="InterPro" id="IPR036318">
    <property type="entry name" value="FAD-bd_PCMH-like_sf"/>
</dbReference>
<dbReference type="Proteomes" id="UP000307440">
    <property type="component" value="Unassembled WGS sequence"/>
</dbReference>
<evidence type="ECO:0000256" key="6">
    <source>
        <dbReference type="SAM" id="MobiDB-lite"/>
    </source>
</evidence>
<keyword evidence="4" id="KW-0274">FAD</keyword>
<proteinExistence type="inferred from homology"/>
<organism evidence="8 9">
    <name type="scientific">Coprinopsis marcescibilis</name>
    <name type="common">Agaric fungus</name>
    <name type="synonym">Psathyrella marcescibilis</name>
    <dbReference type="NCBI Taxonomy" id="230819"/>
    <lineage>
        <taxon>Eukaryota</taxon>
        <taxon>Fungi</taxon>
        <taxon>Dikarya</taxon>
        <taxon>Basidiomycota</taxon>
        <taxon>Agaricomycotina</taxon>
        <taxon>Agaricomycetes</taxon>
        <taxon>Agaricomycetidae</taxon>
        <taxon>Agaricales</taxon>
        <taxon>Agaricineae</taxon>
        <taxon>Psathyrellaceae</taxon>
        <taxon>Coprinopsis</taxon>
    </lineage>
</organism>
<evidence type="ECO:0000256" key="1">
    <source>
        <dbReference type="ARBA" id="ARBA00001974"/>
    </source>
</evidence>
<dbReference type="PANTHER" id="PTHR42973">
    <property type="entry name" value="BINDING OXIDOREDUCTASE, PUTATIVE (AFU_ORTHOLOGUE AFUA_1G17690)-RELATED"/>
    <property type="match status" value="1"/>
</dbReference>
<feature type="region of interest" description="Disordered" evidence="6">
    <location>
        <begin position="408"/>
        <end position="438"/>
    </location>
</feature>
<dbReference type="EMBL" id="ML210152">
    <property type="protein sequence ID" value="TFK28966.1"/>
    <property type="molecule type" value="Genomic_DNA"/>
</dbReference>
<evidence type="ECO:0000256" key="2">
    <source>
        <dbReference type="ARBA" id="ARBA00005466"/>
    </source>
</evidence>
<dbReference type="InterPro" id="IPR016169">
    <property type="entry name" value="FAD-bd_PCMH_sub2"/>
</dbReference>
<dbReference type="Gene3D" id="3.30.43.10">
    <property type="entry name" value="Uridine Diphospho-n-acetylenolpyruvylglucosamine Reductase, domain 2"/>
    <property type="match status" value="1"/>
</dbReference>
<evidence type="ECO:0000313" key="9">
    <source>
        <dbReference type="Proteomes" id="UP000307440"/>
    </source>
</evidence>
<evidence type="ECO:0000256" key="4">
    <source>
        <dbReference type="ARBA" id="ARBA00022827"/>
    </source>
</evidence>
<protein>
    <submittedName>
        <fullName evidence="8">FAD binding domain-containing protein</fullName>
    </submittedName>
</protein>
<dbReference type="InterPro" id="IPR016166">
    <property type="entry name" value="FAD-bd_PCMH"/>
</dbReference>
<dbReference type="InterPro" id="IPR012951">
    <property type="entry name" value="BBE"/>
</dbReference>
<comment type="similarity">
    <text evidence="2">Belongs to the oxygen-dependent FAD-linked oxidoreductase family.</text>
</comment>
<comment type="cofactor">
    <cofactor evidence="1">
        <name>FAD</name>
        <dbReference type="ChEBI" id="CHEBI:57692"/>
    </cofactor>
</comment>
<evidence type="ECO:0000256" key="3">
    <source>
        <dbReference type="ARBA" id="ARBA00022630"/>
    </source>
</evidence>
<dbReference type="OrthoDB" id="415825at2759"/>
<dbReference type="Pfam" id="PF01565">
    <property type="entry name" value="FAD_binding_4"/>
    <property type="match status" value="1"/>
</dbReference>
<evidence type="ECO:0000256" key="5">
    <source>
        <dbReference type="ARBA" id="ARBA00023002"/>
    </source>
</evidence>
<dbReference type="InterPro" id="IPR006094">
    <property type="entry name" value="Oxid_FAD_bind_N"/>
</dbReference>
<dbReference type="InterPro" id="IPR050416">
    <property type="entry name" value="FAD-linked_Oxidoreductase"/>
</dbReference>